<dbReference type="InterPro" id="IPR013078">
    <property type="entry name" value="His_Pase_superF_clade-1"/>
</dbReference>
<dbReference type="InterPro" id="IPR029033">
    <property type="entry name" value="His_PPase_superfam"/>
</dbReference>
<evidence type="ECO:0000313" key="2">
    <source>
        <dbReference type="Proteomes" id="UP001596083"/>
    </source>
</evidence>
<keyword evidence="2" id="KW-1185">Reference proteome</keyword>
<accession>A0ABW0Z5V0</accession>
<dbReference type="CDD" id="cd07067">
    <property type="entry name" value="HP_PGM_like"/>
    <property type="match status" value="1"/>
</dbReference>
<sequence length="200" mass="21691">MTRLVLVRHGETPWHADNRYTGSSDLPLTPRGRAQAARLAHWARDAGLTALWTSPLTRARATAAPVAHATGLRPRHDERLRELHFGRAEGLTAAEMAATFPARLAAFHADPAANPLPGGEDPYKAAHRAVTCLGDIADAHPGGRVLVVTHATLLRLVLCHWLSLPLGDYRRVFPGVDNATLTEVRLADGRAALLRLNSRL</sequence>
<reference evidence="2" key="1">
    <citation type="journal article" date="2019" name="Int. J. Syst. Evol. Microbiol.">
        <title>The Global Catalogue of Microorganisms (GCM) 10K type strain sequencing project: providing services to taxonomists for standard genome sequencing and annotation.</title>
        <authorList>
            <consortium name="The Broad Institute Genomics Platform"/>
            <consortium name="The Broad Institute Genome Sequencing Center for Infectious Disease"/>
            <person name="Wu L."/>
            <person name="Ma J."/>
        </authorList>
    </citation>
    <scope>NUCLEOTIDE SEQUENCE [LARGE SCALE GENOMIC DNA]</scope>
    <source>
        <strain evidence="2">CGMCC 4.7304</strain>
    </source>
</reference>
<dbReference type="EMBL" id="JBHSPB010000025">
    <property type="protein sequence ID" value="MFC5724205.1"/>
    <property type="molecule type" value="Genomic_DNA"/>
</dbReference>
<gene>
    <name evidence="1" type="ORF">ACFP1Z_29015</name>
</gene>
<dbReference type="SMART" id="SM00855">
    <property type="entry name" value="PGAM"/>
    <property type="match status" value="1"/>
</dbReference>
<dbReference type="Gene3D" id="3.40.50.1240">
    <property type="entry name" value="Phosphoglycerate mutase-like"/>
    <property type="match status" value="1"/>
</dbReference>
<organism evidence="1 2">
    <name type="scientific">Streptomyces gamaensis</name>
    <dbReference type="NCBI Taxonomy" id="1763542"/>
    <lineage>
        <taxon>Bacteria</taxon>
        <taxon>Bacillati</taxon>
        <taxon>Actinomycetota</taxon>
        <taxon>Actinomycetes</taxon>
        <taxon>Kitasatosporales</taxon>
        <taxon>Streptomycetaceae</taxon>
        <taxon>Streptomyces</taxon>
    </lineage>
</organism>
<dbReference type="GO" id="GO:0016787">
    <property type="term" value="F:hydrolase activity"/>
    <property type="evidence" value="ECO:0007669"/>
    <property type="project" value="UniProtKB-KW"/>
</dbReference>
<dbReference type="SUPFAM" id="SSF53254">
    <property type="entry name" value="Phosphoglycerate mutase-like"/>
    <property type="match status" value="1"/>
</dbReference>
<comment type="caution">
    <text evidence="1">The sequence shown here is derived from an EMBL/GenBank/DDBJ whole genome shotgun (WGS) entry which is preliminary data.</text>
</comment>
<dbReference type="RefSeq" id="WP_390320654.1">
    <property type="nucleotide sequence ID" value="NZ_JBHSPB010000025.1"/>
</dbReference>
<dbReference type="Pfam" id="PF00300">
    <property type="entry name" value="His_Phos_1"/>
    <property type="match status" value="1"/>
</dbReference>
<dbReference type="InterPro" id="IPR050275">
    <property type="entry name" value="PGM_Phosphatase"/>
</dbReference>
<dbReference type="PANTHER" id="PTHR48100">
    <property type="entry name" value="BROAD-SPECIFICITY PHOSPHATASE YOR283W-RELATED"/>
    <property type="match status" value="1"/>
</dbReference>
<keyword evidence="1" id="KW-0378">Hydrolase</keyword>
<dbReference type="Proteomes" id="UP001596083">
    <property type="component" value="Unassembled WGS sequence"/>
</dbReference>
<proteinExistence type="predicted"/>
<protein>
    <submittedName>
        <fullName evidence="1">Histidine phosphatase family protein</fullName>
        <ecNumber evidence="1">3.1.3.-</ecNumber>
    </submittedName>
</protein>
<evidence type="ECO:0000313" key="1">
    <source>
        <dbReference type="EMBL" id="MFC5724205.1"/>
    </source>
</evidence>
<dbReference type="PIRSF" id="PIRSF000709">
    <property type="entry name" value="6PFK_2-Ptase"/>
    <property type="match status" value="1"/>
</dbReference>
<dbReference type="EC" id="3.1.3.-" evidence="1"/>
<name>A0ABW0Z5V0_9ACTN</name>